<dbReference type="InterPro" id="IPR052712">
    <property type="entry name" value="Acid_resist_chaperone_HdeD"/>
</dbReference>
<feature type="transmembrane region" description="Helical" evidence="1">
    <location>
        <begin position="162"/>
        <end position="183"/>
    </location>
</feature>
<organism evidence="2 3">
    <name type="scientific">Olivibacter oleidegradans</name>
    <dbReference type="NCBI Taxonomy" id="760123"/>
    <lineage>
        <taxon>Bacteria</taxon>
        <taxon>Pseudomonadati</taxon>
        <taxon>Bacteroidota</taxon>
        <taxon>Sphingobacteriia</taxon>
        <taxon>Sphingobacteriales</taxon>
        <taxon>Sphingobacteriaceae</taxon>
        <taxon>Olivibacter</taxon>
    </lineage>
</organism>
<comment type="caution">
    <text evidence="2">The sequence shown here is derived from an EMBL/GenBank/DDBJ whole genome shotgun (WGS) entry which is preliminary data.</text>
</comment>
<feature type="transmembrane region" description="Helical" evidence="1">
    <location>
        <begin position="12"/>
        <end position="31"/>
    </location>
</feature>
<name>A0ABV6HM12_9SPHI</name>
<keyword evidence="1" id="KW-0472">Membrane</keyword>
<evidence type="ECO:0000313" key="2">
    <source>
        <dbReference type="EMBL" id="MFC0319922.1"/>
    </source>
</evidence>
<dbReference type="EMBL" id="JBHLWO010000002">
    <property type="protein sequence ID" value="MFC0319922.1"/>
    <property type="molecule type" value="Genomic_DNA"/>
</dbReference>
<keyword evidence="3" id="KW-1185">Reference proteome</keyword>
<dbReference type="Proteomes" id="UP001589774">
    <property type="component" value="Unassembled WGS sequence"/>
</dbReference>
<sequence>MERDIKKSTQLNKRILITGILLVIIGFLTLWRPFQSYLFISLSFSVLIIVSGVLEILFIIQHQKIIKMWLTMLVGGIIDVTMGIYLLLSPLIMMIILTPLISIWVFYKGFTALRFALLLRAYAYQRWWLQLAMGVAIMLISLIIVSSATASFLQVIGFLNTISWTGLGIVLIGITAISLSVVYRNTGRLFRRGSDQS</sequence>
<keyword evidence="1" id="KW-1133">Transmembrane helix</keyword>
<evidence type="ECO:0000256" key="1">
    <source>
        <dbReference type="SAM" id="Phobius"/>
    </source>
</evidence>
<dbReference type="RefSeq" id="WP_130855459.1">
    <property type="nucleotide sequence ID" value="NZ_JBHLWO010000002.1"/>
</dbReference>
<gene>
    <name evidence="2" type="ORF">ACFFI0_16480</name>
</gene>
<dbReference type="InterPro" id="IPR005325">
    <property type="entry name" value="DUF308_memb"/>
</dbReference>
<reference evidence="2 3" key="1">
    <citation type="submission" date="2024-09" db="EMBL/GenBank/DDBJ databases">
        <authorList>
            <person name="Sun Q."/>
            <person name="Mori K."/>
        </authorList>
    </citation>
    <scope>NUCLEOTIDE SEQUENCE [LARGE SCALE GENOMIC DNA]</scope>
    <source>
        <strain evidence="2 3">CCM 7765</strain>
    </source>
</reference>
<accession>A0ABV6HM12</accession>
<dbReference type="Pfam" id="PF03729">
    <property type="entry name" value="DUF308"/>
    <property type="match status" value="1"/>
</dbReference>
<keyword evidence="1" id="KW-0812">Transmembrane</keyword>
<feature type="transmembrane region" description="Helical" evidence="1">
    <location>
        <begin position="37"/>
        <end position="60"/>
    </location>
</feature>
<proteinExistence type="predicted"/>
<evidence type="ECO:0000313" key="3">
    <source>
        <dbReference type="Proteomes" id="UP001589774"/>
    </source>
</evidence>
<feature type="transmembrane region" description="Helical" evidence="1">
    <location>
        <begin position="69"/>
        <end position="88"/>
    </location>
</feature>
<dbReference type="PANTHER" id="PTHR34989:SF1">
    <property type="entry name" value="PROTEIN HDED"/>
    <property type="match status" value="1"/>
</dbReference>
<protein>
    <submittedName>
        <fullName evidence="2">HdeD family acid-resistance protein</fullName>
    </submittedName>
</protein>
<dbReference type="PANTHER" id="PTHR34989">
    <property type="entry name" value="PROTEIN HDED"/>
    <property type="match status" value="1"/>
</dbReference>
<feature type="transmembrane region" description="Helical" evidence="1">
    <location>
        <begin position="94"/>
        <end position="119"/>
    </location>
</feature>
<feature type="transmembrane region" description="Helical" evidence="1">
    <location>
        <begin position="131"/>
        <end position="156"/>
    </location>
</feature>